<reference evidence="3 4" key="1">
    <citation type="submission" date="2023-06" db="EMBL/GenBank/DDBJ databases">
        <title>Cellulomonas sp. MW4 Whole genome sequence.</title>
        <authorList>
            <person name="Park S."/>
        </authorList>
    </citation>
    <scope>NUCLEOTIDE SEQUENCE [LARGE SCALE GENOMIC DNA]</scope>
    <source>
        <strain evidence="3 4">MW4</strain>
    </source>
</reference>
<name>A0ABT7SG46_9CELL</name>
<dbReference type="Proteomes" id="UP001529338">
    <property type="component" value="Unassembled WGS sequence"/>
</dbReference>
<protein>
    <recommendedName>
        <fullName evidence="5">Lipoprotein</fullName>
    </recommendedName>
</protein>
<dbReference type="RefSeq" id="WP_289454295.1">
    <property type="nucleotide sequence ID" value="NZ_JAUCGQ010000001.1"/>
</dbReference>
<gene>
    <name evidence="3" type="ORF">QRT04_06215</name>
</gene>
<sequence length="152" mass="15056">MRHRSRLAITAAIALVVLTGCSSGGGDSGTPAPPAATSAPAARPERTAGDLSSPGTAACQAARSSVARDTATQWSQVTGAQHQSPDSAAVAAAATSFAMYWQTVLAEQPAASGCFTDVTQAVDDLARAAQRGGRIDDEVAAVDAAVSSLAGS</sequence>
<evidence type="ECO:0000313" key="4">
    <source>
        <dbReference type="Proteomes" id="UP001529338"/>
    </source>
</evidence>
<comment type="caution">
    <text evidence="3">The sequence shown here is derived from an EMBL/GenBank/DDBJ whole genome shotgun (WGS) entry which is preliminary data.</text>
</comment>
<feature type="signal peptide" evidence="2">
    <location>
        <begin position="1"/>
        <end position="22"/>
    </location>
</feature>
<keyword evidence="2" id="KW-0732">Signal</keyword>
<feature type="region of interest" description="Disordered" evidence="1">
    <location>
        <begin position="24"/>
        <end position="64"/>
    </location>
</feature>
<keyword evidence="4" id="KW-1185">Reference proteome</keyword>
<evidence type="ECO:0000256" key="1">
    <source>
        <dbReference type="SAM" id="MobiDB-lite"/>
    </source>
</evidence>
<evidence type="ECO:0000256" key="2">
    <source>
        <dbReference type="SAM" id="SignalP"/>
    </source>
</evidence>
<dbReference type="EMBL" id="JAUCGQ010000001">
    <property type="protein sequence ID" value="MDM7854522.1"/>
    <property type="molecule type" value="Genomic_DNA"/>
</dbReference>
<organism evidence="3 4">
    <name type="scientific">Cellulomonas alba</name>
    <dbReference type="NCBI Taxonomy" id="3053467"/>
    <lineage>
        <taxon>Bacteria</taxon>
        <taxon>Bacillati</taxon>
        <taxon>Actinomycetota</taxon>
        <taxon>Actinomycetes</taxon>
        <taxon>Micrococcales</taxon>
        <taxon>Cellulomonadaceae</taxon>
        <taxon>Cellulomonas</taxon>
    </lineage>
</organism>
<evidence type="ECO:0008006" key="5">
    <source>
        <dbReference type="Google" id="ProtNLM"/>
    </source>
</evidence>
<evidence type="ECO:0000313" key="3">
    <source>
        <dbReference type="EMBL" id="MDM7854522.1"/>
    </source>
</evidence>
<proteinExistence type="predicted"/>
<feature type="chain" id="PRO_5046941962" description="Lipoprotein" evidence="2">
    <location>
        <begin position="23"/>
        <end position="152"/>
    </location>
</feature>
<dbReference type="PROSITE" id="PS51257">
    <property type="entry name" value="PROKAR_LIPOPROTEIN"/>
    <property type="match status" value="1"/>
</dbReference>
<accession>A0ABT7SG46</accession>